<sequence>MRPFFVLSLGIAQATAAEIFWPSFLETIDAYATGTNDPSGNLMLSWYSQFGGKIELILTRFVLPMPLSSKATSNALSNVNPSALDDESL</sequence>
<dbReference type="STRING" id="1562698.DESAMIL20_89"/>
<name>A0A1X4XZK8_9BACT</name>
<evidence type="ECO:0000313" key="1">
    <source>
        <dbReference type="EMBL" id="OSS42981.1"/>
    </source>
</evidence>
<dbReference type="AlphaFoldDB" id="A0A1X4XZK8"/>
<gene>
    <name evidence="1" type="ORF">DESAMIL20_89</name>
</gene>
<proteinExistence type="predicted"/>
<accession>A0A1X4XZK8</accession>
<comment type="caution">
    <text evidence="1">The sequence shown here is derived from an EMBL/GenBank/DDBJ whole genome shotgun (WGS) entry which is preliminary data.</text>
</comment>
<dbReference type="EMBL" id="MDSU01000001">
    <property type="protein sequence ID" value="OSS42981.1"/>
    <property type="molecule type" value="Genomic_DNA"/>
</dbReference>
<organism evidence="1 2">
    <name type="scientific">Desulfurella amilsii</name>
    <dbReference type="NCBI Taxonomy" id="1562698"/>
    <lineage>
        <taxon>Bacteria</taxon>
        <taxon>Pseudomonadati</taxon>
        <taxon>Campylobacterota</taxon>
        <taxon>Desulfurellia</taxon>
        <taxon>Desulfurellales</taxon>
        <taxon>Desulfurellaceae</taxon>
        <taxon>Desulfurella</taxon>
    </lineage>
</organism>
<reference evidence="1 2" key="1">
    <citation type="journal article" date="2017" name="Front. Microbiol.">
        <title>Genome Sequence of Desulfurella amilsii Strain TR1 and Comparative Genomics of Desulfurellaceae Family.</title>
        <authorList>
            <person name="Florentino A.P."/>
            <person name="Stams A.J."/>
            <person name="Sanchez-Andrea I."/>
        </authorList>
    </citation>
    <scope>NUCLEOTIDE SEQUENCE [LARGE SCALE GENOMIC DNA]</scope>
    <source>
        <strain evidence="1 2">TR1</strain>
    </source>
</reference>
<dbReference type="Proteomes" id="UP000194141">
    <property type="component" value="Unassembled WGS sequence"/>
</dbReference>
<keyword evidence="2" id="KW-1185">Reference proteome</keyword>
<evidence type="ECO:0000313" key="2">
    <source>
        <dbReference type="Proteomes" id="UP000194141"/>
    </source>
</evidence>
<protein>
    <submittedName>
        <fullName evidence="1">Uncharacterized protein</fullName>
    </submittedName>
</protein>